<feature type="domain" description="Carbohydrate kinase PfkB" evidence="11">
    <location>
        <begin position="100"/>
        <end position="408"/>
    </location>
</feature>
<dbReference type="PANTHER" id="PTHR45769">
    <property type="entry name" value="ADENOSINE KINASE"/>
    <property type="match status" value="1"/>
</dbReference>
<reference evidence="13" key="1">
    <citation type="submission" date="2025-08" db="UniProtKB">
        <authorList>
            <consortium name="RefSeq"/>
        </authorList>
    </citation>
    <scope>IDENTIFICATION</scope>
    <source>
        <tissue evidence="13">Whole body</tissue>
    </source>
</reference>
<dbReference type="UniPathway" id="UPA00588">
    <property type="reaction ID" value="UER00659"/>
</dbReference>
<dbReference type="GO" id="GO:0005829">
    <property type="term" value="C:cytosol"/>
    <property type="evidence" value="ECO:0007669"/>
    <property type="project" value="TreeGrafter"/>
</dbReference>
<evidence type="ECO:0000256" key="10">
    <source>
        <dbReference type="PIRSR" id="PIRSR601805-1"/>
    </source>
</evidence>
<dbReference type="GO" id="GO:0006144">
    <property type="term" value="P:purine nucleobase metabolic process"/>
    <property type="evidence" value="ECO:0007669"/>
    <property type="project" value="TreeGrafter"/>
</dbReference>
<dbReference type="Proteomes" id="UP000694846">
    <property type="component" value="Unplaced"/>
</dbReference>
<organism evidence="12 13">
    <name type="scientific">Sipha flava</name>
    <name type="common">yellow sugarcane aphid</name>
    <dbReference type="NCBI Taxonomy" id="143950"/>
    <lineage>
        <taxon>Eukaryota</taxon>
        <taxon>Metazoa</taxon>
        <taxon>Ecdysozoa</taxon>
        <taxon>Arthropoda</taxon>
        <taxon>Hexapoda</taxon>
        <taxon>Insecta</taxon>
        <taxon>Pterygota</taxon>
        <taxon>Neoptera</taxon>
        <taxon>Paraneoptera</taxon>
        <taxon>Hemiptera</taxon>
        <taxon>Sternorrhyncha</taxon>
        <taxon>Aphidomorpha</taxon>
        <taxon>Aphidoidea</taxon>
        <taxon>Aphididae</taxon>
        <taxon>Sipha</taxon>
    </lineage>
</organism>
<dbReference type="GO" id="GO:0006166">
    <property type="term" value="P:purine ribonucleoside salvage"/>
    <property type="evidence" value="ECO:0007669"/>
    <property type="project" value="UniProtKB-KW"/>
</dbReference>
<dbReference type="PRINTS" id="PR00989">
    <property type="entry name" value="ADENOKINASE"/>
</dbReference>
<dbReference type="GO" id="GO:0004001">
    <property type="term" value="F:adenosine kinase activity"/>
    <property type="evidence" value="ECO:0007669"/>
    <property type="project" value="UniProtKB-EC"/>
</dbReference>
<sequence length="415" mass="46019">MVKNLRDRNLRPEATISCVWAVSTIYHDIMCITSKAIKGLAVTECLMFHIQNYYKHELTLKSYRKISAKMGDSKTLKPGTIVGFCNPLLDMMVVGDQNLLKKYDLLSNNAILADNKHMPLYEELMNNSKVEYTAGGSAQNSLRVVQWILKKPNVSVFFGAVGKDKFSEILKVKANEDGLDTKYQYSTEKPTGTCAVVVTNNGKDRSLCANLSAAKTFTEDHLEVPENKSIIENASFYLVTGFFLQVNPKAVQILVKIAFERKCTFLFNMSASFVFKFCMDSVKSIFPFVNIIVGNDEEAKAFSDGYEWNLDSVEKIACKMSTFDVENIGNRLVVITQGENPVIVTQNGVVTKYSVNKIPADKIIDSNGAGDAFIGGFISKYILGCPIEECVSCGIDAGSYIIQQPGITKDDSFNL</sequence>
<dbReference type="InterPro" id="IPR029056">
    <property type="entry name" value="Ribokinase-like"/>
</dbReference>
<dbReference type="Gene3D" id="3.30.1110.10">
    <property type="match status" value="1"/>
</dbReference>
<evidence type="ECO:0000256" key="9">
    <source>
        <dbReference type="ARBA" id="ARBA00022840"/>
    </source>
</evidence>
<evidence type="ECO:0000256" key="7">
    <source>
        <dbReference type="ARBA" id="ARBA00022741"/>
    </source>
</evidence>
<dbReference type="Pfam" id="PF00294">
    <property type="entry name" value="PfkB"/>
    <property type="match status" value="1"/>
</dbReference>
<dbReference type="InterPro" id="IPR001805">
    <property type="entry name" value="Adenokinase"/>
</dbReference>
<evidence type="ECO:0000313" key="13">
    <source>
        <dbReference type="RefSeq" id="XP_025416022.1"/>
    </source>
</evidence>
<evidence type="ECO:0000256" key="1">
    <source>
        <dbReference type="ARBA" id="ARBA00001946"/>
    </source>
</evidence>
<keyword evidence="7" id="KW-0547">Nucleotide-binding</keyword>
<proteinExistence type="inferred from homology"/>
<keyword evidence="6" id="KW-0660">Purine salvage</keyword>
<dbReference type="GO" id="GO:0005524">
    <property type="term" value="F:ATP binding"/>
    <property type="evidence" value="ECO:0007669"/>
    <property type="project" value="UniProtKB-KW"/>
</dbReference>
<dbReference type="CDD" id="cd01168">
    <property type="entry name" value="adenosine_kinase"/>
    <property type="match status" value="1"/>
</dbReference>
<evidence type="ECO:0000256" key="4">
    <source>
        <dbReference type="ARBA" id="ARBA00012119"/>
    </source>
</evidence>
<dbReference type="AlphaFoldDB" id="A0A8B8FYZ6"/>
<evidence type="ECO:0000256" key="8">
    <source>
        <dbReference type="ARBA" id="ARBA00022777"/>
    </source>
</evidence>
<keyword evidence="12" id="KW-1185">Reference proteome</keyword>
<evidence type="ECO:0000259" key="11">
    <source>
        <dbReference type="Pfam" id="PF00294"/>
    </source>
</evidence>
<dbReference type="GeneID" id="112687504"/>
<dbReference type="InterPro" id="IPR002173">
    <property type="entry name" value="Carboh/pur_kinase_PfkB_CS"/>
</dbReference>
<evidence type="ECO:0000313" key="12">
    <source>
        <dbReference type="Proteomes" id="UP000694846"/>
    </source>
</evidence>
<comment type="pathway">
    <text evidence="2">Purine metabolism; AMP biosynthesis via salvage pathway; AMP from adenosine: step 1/1.</text>
</comment>
<evidence type="ECO:0000256" key="5">
    <source>
        <dbReference type="ARBA" id="ARBA00022679"/>
    </source>
</evidence>
<evidence type="ECO:0000256" key="2">
    <source>
        <dbReference type="ARBA" id="ARBA00004801"/>
    </source>
</evidence>
<keyword evidence="5" id="KW-0808">Transferase</keyword>
<dbReference type="PANTHER" id="PTHR45769:SF3">
    <property type="entry name" value="ADENOSINE KINASE"/>
    <property type="match status" value="1"/>
</dbReference>
<comment type="cofactor">
    <cofactor evidence="1">
        <name>Mg(2+)</name>
        <dbReference type="ChEBI" id="CHEBI:18420"/>
    </cofactor>
</comment>
<name>A0A8B8FYZ6_9HEMI</name>
<evidence type="ECO:0000256" key="6">
    <source>
        <dbReference type="ARBA" id="ARBA00022726"/>
    </source>
</evidence>
<dbReference type="GO" id="GO:0005634">
    <property type="term" value="C:nucleus"/>
    <property type="evidence" value="ECO:0007669"/>
    <property type="project" value="TreeGrafter"/>
</dbReference>
<dbReference type="GO" id="GO:0044209">
    <property type="term" value="P:AMP salvage"/>
    <property type="evidence" value="ECO:0007669"/>
    <property type="project" value="UniProtKB-UniPathway"/>
</dbReference>
<dbReference type="OrthoDB" id="432447at2759"/>
<dbReference type="PROSITE" id="PS00584">
    <property type="entry name" value="PFKB_KINASES_2"/>
    <property type="match status" value="1"/>
</dbReference>
<accession>A0A8B8FYZ6</accession>
<dbReference type="Gene3D" id="3.40.1190.20">
    <property type="match status" value="1"/>
</dbReference>
<dbReference type="InterPro" id="IPR011611">
    <property type="entry name" value="PfkB_dom"/>
</dbReference>
<evidence type="ECO:0000256" key="3">
    <source>
        <dbReference type="ARBA" id="ARBA00010688"/>
    </source>
</evidence>
<keyword evidence="8" id="KW-0418">Kinase</keyword>
<feature type="active site" description="Proton acceptor" evidence="10">
    <location>
        <position position="371"/>
    </location>
</feature>
<dbReference type="SUPFAM" id="SSF53613">
    <property type="entry name" value="Ribokinase-like"/>
    <property type="match status" value="1"/>
</dbReference>
<dbReference type="EC" id="2.7.1.20" evidence="4"/>
<dbReference type="RefSeq" id="XP_025416022.1">
    <property type="nucleotide sequence ID" value="XM_025560237.1"/>
</dbReference>
<gene>
    <name evidence="13" type="primary">LOC112687504</name>
</gene>
<comment type="similarity">
    <text evidence="3">Belongs to the carbohydrate kinase PfkB family.</text>
</comment>
<protein>
    <recommendedName>
        <fullName evidence="4">adenosine kinase</fullName>
        <ecNumber evidence="4">2.7.1.20</ecNumber>
    </recommendedName>
</protein>
<keyword evidence="9" id="KW-0067">ATP-binding</keyword>